<dbReference type="RefSeq" id="WP_146515745.1">
    <property type="nucleotide sequence ID" value="NZ_SJPI01000002.1"/>
</dbReference>
<organism evidence="2 3">
    <name type="scientific">Rubripirellula amarantea</name>
    <dbReference type="NCBI Taxonomy" id="2527999"/>
    <lineage>
        <taxon>Bacteria</taxon>
        <taxon>Pseudomonadati</taxon>
        <taxon>Planctomycetota</taxon>
        <taxon>Planctomycetia</taxon>
        <taxon>Pirellulales</taxon>
        <taxon>Pirellulaceae</taxon>
        <taxon>Rubripirellula</taxon>
    </lineage>
</organism>
<keyword evidence="1" id="KW-0175">Coiled coil</keyword>
<name>A0A5C5WI95_9BACT</name>
<evidence type="ECO:0000313" key="2">
    <source>
        <dbReference type="EMBL" id="TWT50526.1"/>
    </source>
</evidence>
<dbReference type="AlphaFoldDB" id="A0A5C5WI95"/>
<feature type="coiled-coil region" evidence="1">
    <location>
        <begin position="38"/>
        <end position="68"/>
    </location>
</feature>
<sequence length="164" mass="18132">MDTWNDRVAAYAAEVAEIAETIDLILDETRVHTVGVKSKEVNESTAQLQHALEELEEMIGKRETLLKDPEAPTAGTTLIEKLRSTFNIEDARLAKKCEEVSHQIELTHQRALSLFVCQFHLSDLTTDMVRILSGVTAKPTYQRDGSTQANQGYQGGGGFLDEAA</sequence>
<evidence type="ECO:0000256" key="1">
    <source>
        <dbReference type="SAM" id="Coils"/>
    </source>
</evidence>
<gene>
    <name evidence="2" type="ORF">Pla22_32690</name>
</gene>
<dbReference type="EMBL" id="SJPI01000002">
    <property type="protein sequence ID" value="TWT50526.1"/>
    <property type="molecule type" value="Genomic_DNA"/>
</dbReference>
<protein>
    <recommendedName>
        <fullName evidence="4">FlgN protein</fullName>
    </recommendedName>
</protein>
<comment type="caution">
    <text evidence="2">The sequence shown here is derived from an EMBL/GenBank/DDBJ whole genome shotgun (WGS) entry which is preliminary data.</text>
</comment>
<evidence type="ECO:0008006" key="4">
    <source>
        <dbReference type="Google" id="ProtNLM"/>
    </source>
</evidence>
<accession>A0A5C5WI95</accession>
<proteinExistence type="predicted"/>
<dbReference type="Proteomes" id="UP000316598">
    <property type="component" value="Unassembled WGS sequence"/>
</dbReference>
<keyword evidence="3" id="KW-1185">Reference proteome</keyword>
<evidence type="ECO:0000313" key="3">
    <source>
        <dbReference type="Proteomes" id="UP000316598"/>
    </source>
</evidence>
<dbReference type="OrthoDB" id="274461at2"/>
<reference evidence="2 3" key="1">
    <citation type="submission" date="2019-02" db="EMBL/GenBank/DDBJ databases">
        <title>Deep-cultivation of Planctomycetes and their phenomic and genomic characterization uncovers novel biology.</title>
        <authorList>
            <person name="Wiegand S."/>
            <person name="Jogler M."/>
            <person name="Boedeker C."/>
            <person name="Pinto D."/>
            <person name="Vollmers J."/>
            <person name="Rivas-Marin E."/>
            <person name="Kohn T."/>
            <person name="Peeters S.H."/>
            <person name="Heuer A."/>
            <person name="Rast P."/>
            <person name="Oberbeckmann S."/>
            <person name="Bunk B."/>
            <person name="Jeske O."/>
            <person name="Meyerdierks A."/>
            <person name="Storesund J.E."/>
            <person name="Kallscheuer N."/>
            <person name="Luecker S."/>
            <person name="Lage O.M."/>
            <person name="Pohl T."/>
            <person name="Merkel B.J."/>
            <person name="Hornburger P."/>
            <person name="Mueller R.-W."/>
            <person name="Bruemmer F."/>
            <person name="Labrenz M."/>
            <person name="Spormann A.M."/>
            <person name="Op Den Camp H."/>
            <person name="Overmann J."/>
            <person name="Amann R."/>
            <person name="Jetten M.S.M."/>
            <person name="Mascher T."/>
            <person name="Medema M.H."/>
            <person name="Devos D.P."/>
            <person name="Kaster A.-K."/>
            <person name="Ovreas L."/>
            <person name="Rohde M."/>
            <person name="Galperin M.Y."/>
            <person name="Jogler C."/>
        </authorList>
    </citation>
    <scope>NUCLEOTIDE SEQUENCE [LARGE SCALE GENOMIC DNA]</scope>
    <source>
        <strain evidence="2 3">Pla22</strain>
    </source>
</reference>